<dbReference type="InterPro" id="IPR006578">
    <property type="entry name" value="MADF-dom"/>
</dbReference>
<proteinExistence type="predicted"/>
<dbReference type="SMART" id="SM00595">
    <property type="entry name" value="MADF"/>
    <property type="match status" value="1"/>
</dbReference>
<dbReference type="EMBL" id="KQ414616">
    <property type="protein sequence ID" value="KOC68452.1"/>
    <property type="molecule type" value="Genomic_DNA"/>
</dbReference>
<dbReference type="Pfam" id="PF10545">
    <property type="entry name" value="MADF_DNA_bdg"/>
    <property type="match status" value="1"/>
</dbReference>
<protein>
    <recommendedName>
        <fullName evidence="2">MADF domain-containing protein</fullName>
    </recommendedName>
</protein>
<gene>
    <name evidence="3" type="ORF">WH47_10692</name>
</gene>
<feature type="domain" description="MADF" evidence="2">
    <location>
        <begin position="12"/>
        <end position="105"/>
    </location>
</feature>
<dbReference type="PROSITE" id="PS51029">
    <property type="entry name" value="MADF"/>
    <property type="match status" value="1"/>
</dbReference>
<dbReference type="Proteomes" id="UP000053825">
    <property type="component" value="Unassembled WGS sequence"/>
</dbReference>
<reference evidence="3 4" key="1">
    <citation type="submission" date="2015-07" db="EMBL/GenBank/DDBJ databases">
        <title>The genome of Habropoda laboriosa.</title>
        <authorList>
            <person name="Pan H."/>
            <person name="Kapheim K."/>
        </authorList>
    </citation>
    <scope>NUCLEOTIDE SEQUENCE [LARGE SCALE GENOMIC DNA]</scope>
    <source>
        <strain evidence="3">0110345459</strain>
    </source>
</reference>
<dbReference type="AlphaFoldDB" id="A0A0L7RBW8"/>
<feature type="region of interest" description="Disordered" evidence="1">
    <location>
        <begin position="114"/>
        <end position="141"/>
    </location>
</feature>
<evidence type="ECO:0000259" key="2">
    <source>
        <dbReference type="PROSITE" id="PS51029"/>
    </source>
</evidence>
<feature type="compositionally biased region" description="Basic and acidic residues" evidence="1">
    <location>
        <begin position="129"/>
        <end position="140"/>
    </location>
</feature>
<keyword evidence="4" id="KW-1185">Reference proteome</keyword>
<sequence>MSSKWNERLVINFIIAYKQHPCLWNPYHKDYRNCREKNEALQKIIDDLGIPGFTVTDYLHQIKTIREKYKQEQTRTIKSLQSQKQYKSPFGWYNIVADMLTKVINDEEKCKYRETTSVPRSLSSDDINNSEKREKTETEAKSLNIRFRNDATSNLASRRSKSVEESFRFGGKRSSPEKVILKEKNNKKVRYVPCSQFRAKEGGSKDRQEETTSNYKHTRDTDSAVIEYPAATPSTSIDSRSNPPSLTRKNGKSYEPPFLKCPSCGWEDIKYEGIERNGERNVSSCCGYSKHFPGIMNTPCIGCDRVTRDDMPHRPEYSKKYVHNSGDFQVLRDLSENVLHTDLSKKLPTMTPIKLPVESIEKHVDVGVQHSENSAKIVQIDPLIANKLQCGTIEASTQLKIILPESTKNLKLNVPVTENIFSTKSTAQEAQHPLESEKNEVGVNTVNYIEKEVENTVCVSNGAKKCVSIQTVDQSDKQEKGKDKHYKRNATESKKVAVNMVDQVSKGTQSAIYVSRGNLACRMSAEKMIEIGTSMSVHKVRTVGCVTTENVKELRSNFVQCVLNERYLPLTRIKSHESIKRCVWDTDSKHSVHEEVQQLESPCTTDTCSLNILTLIKEDPTVACILQKLLHSILFKREHGSQSTKPNGQTDYECKNYLKESCLIDAAAMVKGIKEYMMKTLESSITENNVKEFYQKFDARSSLKEVEGGPSFAEVYTSSFRDSKLTMTEESILKPEFESTTMEENEGQKISKNDKVTFEKAKRKFPVVDKEVSTHMSYKDVGTNGSSTQLSNSDMENLTNLRYAKDSVSLAKSQQRAKEGLSVGTQKRDPILVRVIKCNESQGIVKLDKETLTLASDVDFVKKYVNKRIETCGRSTCIPPTVCRKLNENQLVNNYCIRSVVCKDICDKNCKAKESYDLTDVTNIDVPSDITYSKIPLCMKPRKYMYARSN</sequence>
<organism evidence="3 4">
    <name type="scientific">Habropoda laboriosa</name>
    <dbReference type="NCBI Taxonomy" id="597456"/>
    <lineage>
        <taxon>Eukaryota</taxon>
        <taxon>Metazoa</taxon>
        <taxon>Ecdysozoa</taxon>
        <taxon>Arthropoda</taxon>
        <taxon>Hexapoda</taxon>
        <taxon>Insecta</taxon>
        <taxon>Pterygota</taxon>
        <taxon>Neoptera</taxon>
        <taxon>Endopterygota</taxon>
        <taxon>Hymenoptera</taxon>
        <taxon>Apocrita</taxon>
        <taxon>Aculeata</taxon>
        <taxon>Apoidea</taxon>
        <taxon>Anthophila</taxon>
        <taxon>Apidae</taxon>
        <taxon>Habropoda</taxon>
    </lineage>
</organism>
<accession>A0A0L7RBW8</accession>
<name>A0A0L7RBW8_9HYME</name>
<evidence type="ECO:0000313" key="4">
    <source>
        <dbReference type="Proteomes" id="UP000053825"/>
    </source>
</evidence>
<feature type="region of interest" description="Disordered" evidence="1">
    <location>
        <begin position="198"/>
        <end position="252"/>
    </location>
</feature>
<evidence type="ECO:0000256" key="1">
    <source>
        <dbReference type="SAM" id="MobiDB-lite"/>
    </source>
</evidence>
<feature type="compositionally biased region" description="Polar residues" evidence="1">
    <location>
        <begin position="115"/>
        <end position="127"/>
    </location>
</feature>
<feature type="compositionally biased region" description="Polar residues" evidence="1">
    <location>
        <begin position="232"/>
        <end position="248"/>
    </location>
</feature>
<evidence type="ECO:0000313" key="3">
    <source>
        <dbReference type="EMBL" id="KOC68452.1"/>
    </source>
</evidence>
<feature type="compositionally biased region" description="Basic and acidic residues" evidence="1">
    <location>
        <begin position="198"/>
        <end position="210"/>
    </location>
</feature>